<dbReference type="EMBL" id="MZ443770">
    <property type="protein sequence ID" value="QZE56446.1"/>
    <property type="molecule type" value="Genomic_DNA"/>
</dbReference>
<accession>A0AAE7XJ91</accession>
<sequence length="100" mass="11334">MLASSADVSLLENNMCERSHLRLKYLARSSNWCNNKVNACSERKARDVQCEEFLAATKDCRSIQNSSSVVSFFSGQELVGQAIWREIEGDNMLQFRLLLA</sequence>
<proteinExistence type="predicted"/>
<gene>
    <name evidence="1" type="ORF">pEaSNUABM3_00249</name>
</gene>
<reference evidence="1 2" key="1">
    <citation type="submission" date="2021-06" db="EMBL/GenBank/DDBJ databases">
        <title>Complete genome sequence of Erwinia phage pEa_SNUABM_03.</title>
        <authorList>
            <person name="Kim S.G."/>
            <person name="Park S.C."/>
        </authorList>
    </citation>
    <scope>NUCLEOTIDE SEQUENCE [LARGE SCALE GENOMIC DNA]</scope>
</reference>
<organism evidence="1 2">
    <name type="scientific">Erwinia phage pEa_SNUABM_3</name>
    <dbReference type="NCBI Taxonomy" id="2869552"/>
    <lineage>
        <taxon>Viruses</taxon>
        <taxon>Duplodnaviria</taxon>
        <taxon>Heunggongvirae</taxon>
        <taxon>Uroviricota</taxon>
        <taxon>Caudoviricetes</taxon>
        <taxon>Alexandravirus</taxon>
        <taxon>Alexandravirus SNUABM3</taxon>
    </lineage>
</organism>
<keyword evidence="2" id="KW-1185">Reference proteome</keyword>
<dbReference type="Proteomes" id="UP000827787">
    <property type="component" value="Segment"/>
</dbReference>
<evidence type="ECO:0000313" key="1">
    <source>
        <dbReference type="EMBL" id="QZE56446.1"/>
    </source>
</evidence>
<name>A0AAE7XJ91_9CAUD</name>
<evidence type="ECO:0000313" key="2">
    <source>
        <dbReference type="Proteomes" id="UP000827787"/>
    </source>
</evidence>
<protein>
    <submittedName>
        <fullName evidence="1">Uncharacterized protein</fullName>
    </submittedName>
</protein>